<dbReference type="GO" id="GO:0003677">
    <property type="term" value="F:DNA binding"/>
    <property type="evidence" value="ECO:0007669"/>
    <property type="project" value="UniProtKB-KW"/>
</dbReference>
<dbReference type="Pfam" id="PF03965">
    <property type="entry name" value="Penicillinase_R"/>
    <property type="match status" value="1"/>
</dbReference>
<dbReference type="Proteomes" id="UP000051739">
    <property type="component" value="Unassembled WGS sequence"/>
</dbReference>
<comment type="similarity">
    <text evidence="1">Belongs to the BlaI transcriptional regulatory family.</text>
</comment>
<dbReference type="InterPro" id="IPR005650">
    <property type="entry name" value="BlaI_family"/>
</dbReference>
<evidence type="ECO:0008006" key="7">
    <source>
        <dbReference type="Google" id="ProtNLM"/>
    </source>
</evidence>
<dbReference type="InterPro" id="IPR014071">
    <property type="entry name" value="Cu_transp_CopY/TcrY"/>
</dbReference>
<evidence type="ECO:0000256" key="4">
    <source>
        <dbReference type="ARBA" id="ARBA00023163"/>
    </source>
</evidence>
<comment type="caution">
    <text evidence="5">The sequence shown here is derived from an EMBL/GenBank/DDBJ whole genome shotgun (WGS) entry which is preliminary data.</text>
</comment>
<evidence type="ECO:0000313" key="5">
    <source>
        <dbReference type="EMBL" id="KRM03180.1"/>
    </source>
</evidence>
<evidence type="ECO:0000256" key="3">
    <source>
        <dbReference type="ARBA" id="ARBA00023125"/>
    </source>
</evidence>
<proteinExistence type="inferred from homology"/>
<dbReference type="NCBIfam" id="TIGR02698">
    <property type="entry name" value="CopY_TcrY"/>
    <property type="match status" value="1"/>
</dbReference>
<dbReference type="InterPro" id="IPR036388">
    <property type="entry name" value="WH-like_DNA-bd_sf"/>
</dbReference>
<dbReference type="GO" id="GO:0045892">
    <property type="term" value="P:negative regulation of DNA-templated transcription"/>
    <property type="evidence" value="ECO:0007669"/>
    <property type="project" value="InterPro"/>
</dbReference>
<dbReference type="SUPFAM" id="SSF46785">
    <property type="entry name" value="Winged helix' DNA-binding domain"/>
    <property type="match status" value="1"/>
</dbReference>
<keyword evidence="2" id="KW-0805">Transcription regulation</keyword>
<gene>
    <name evidence="5" type="ORF">FC60_GL001263</name>
</gene>
<dbReference type="PIRSF" id="PIRSF019455">
    <property type="entry name" value="CopR_AtkY"/>
    <property type="match status" value="1"/>
</dbReference>
<protein>
    <recommendedName>
        <fullName evidence="7">Penicillinase repressor</fullName>
    </recommendedName>
</protein>
<organism evidence="5 6">
    <name type="scientific">Limosilactobacillus gastricus DSM 16045</name>
    <dbReference type="NCBI Taxonomy" id="1423749"/>
    <lineage>
        <taxon>Bacteria</taxon>
        <taxon>Bacillati</taxon>
        <taxon>Bacillota</taxon>
        <taxon>Bacilli</taxon>
        <taxon>Lactobacillales</taxon>
        <taxon>Lactobacillaceae</taxon>
        <taxon>Limosilactobacillus</taxon>
    </lineage>
</organism>
<keyword evidence="4" id="KW-0804">Transcription</keyword>
<dbReference type="Gene3D" id="1.10.10.10">
    <property type="entry name" value="Winged helix-like DNA-binding domain superfamily/Winged helix DNA-binding domain"/>
    <property type="match status" value="1"/>
</dbReference>
<dbReference type="InterPro" id="IPR036390">
    <property type="entry name" value="WH_DNA-bd_sf"/>
</dbReference>
<dbReference type="AlphaFoldDB" id="A0A0R1VNA0"/>
<dbReference type="EMBL" id="AZFN01000004">
    <property type="protein sequence ID" value="KRM03180.1"/>
    <property type="molecule type" value="Genomic_DNA"/>
</dbReference>
<reference evidence="5 6" key="1">
    <citation type="journal article" date="2015" name="Genome Announc.">
        <title>Expanding the biotechnology potential of lactobacilli through comparative genomics of 213 strains and associated genera.</title>
        <authorList>
            <person name="Sun Z."/>
            <person name="Harris H.M."/>
            <person name="McCann A."/>
            <person name="Guo C."/>
            <person name="Argimon S."/>
            <person name="Zhang W."/>
            <person name="Yang X."/>
            <person name="Jeffery I.B."/>
            <person name="Cooney J.C."/>
            <person name="Kagawa T.F."/>
            <person name="Liu W."/>
            <person name="Song Y."/>
            <person name="Salvetti E."/>
            <person name="Wrobel A."/>
            <person name="Rasinkangas P."/>
            <person name="Parkhill J."/>
            <person name="Rea M.C."/>
            <person name="O'Sullivan O."/>
            <person name="Ritari J."/>
            <person name="Douillard F.P."/>
            <person name="Paul Ross R."/>
            <person name="Yang R."/>
            <person name="Briner A.E."/>
            <person name="Felis G.E."/>
            <person name="de Vos W.M."/>
            <person name="Barrangou R."/>
            <person name="Klaenhammer T.R."/>
            <person name="Caufield P.W."/>
            <person name="Cui Y."/>
            <person name="Zhang H."/>
            <person name="O'Toole P.W."/>
        </authorList>
    </citation>
    <scope>NUCLEOTIDE SEQUENCE [LARGE SCALE GENOMIC DNA]</scope>
    <source>
        <strain evidence="5 6">DSM 16045</strain>
    </source>
</reference>
<keyword evidence="3" id="KW-0238">DNA-binding</keyword>
<name>A0A0R1VNA0_9LACO</name>
<dbReference type="PATRIC" id="fig|1423749.3.peg.1294"/>
<accession>A0A0R1VNA0</accession>
<evidence type="ECO:0000313" key="6">
    <source>
        <dbReference type="Proteomes" id="UP000051739"/>
    </source>
</evidence>
<keyword evidence="6" id="KW-1185">Reference proteome</keyword>
<sequence>MITNVDEGVDWMELTVSNSEWDLMRVVWSLDQATSAQIIAGIQTQRSWSASTIKTMLKRLVDKGWLTFTKQGRRFNYQATIDEHTAMSQRVADCFAQICDMHKGEILYQVIDNAALSQSDIEKLQILLAQKALTAPQAVACNCIECRQCQEEEK</sequence>
<evidence type="ECO:0000256" key="2">
    <source>
        <dbReference type="ARBA" id="ARBA00023015"/>
    </source>
</evidence>
<evidence type="ECO:0000256" key="1">
    <source>
        <dbReference type="ARBA" id="ARBA00011046"/>
    </source>
</evidence>